<dbReference type="OrthoDB" id="661148at2759"/>
<dbReference type="HOGENOM" id="CLU_2838078_0_0_1"/>
<evidence type="ECO:0000259" key="1">
    <source>
        <dbReference type="PROSITE" id="PS51745"/>
    </source>
</evidence>
<dbReference type="Pfam" id="PF00564">
    <property type="entry name" value="PB1"/>
    <property type="match status" value="1"/>
</dbReference>
<accession>S8FPB9</accession>
<organism evidence="2 3">
    <name type="scientific">Fomitopsis schrenkii</name>
    <name type="common">Brown rot fungus</name>
    <dbReference type="NCBI Taxonomy" id="2126942"/>
    <lineage>
        <taxon>Eukaryota</taxon>
        <taxon>Fungi</taxon>
        <taxon>Dikarya</taxon>
        <taxon>Basidiomycota</taxon>
        <taxon>Agaricomycotina</taxon>
        <taxon>Agaricomycetes</taxon>
        <taxon>Polyporales</taxon>
        <taxon>Fomitopsis</taxon>
    </lineage>
</organism>
<feature type="non-terminal residue" evidence="2">
    <location>
        <position position="66"/>
    </location>
</feature>
<dbReference type="SUPFAM" id="SSF54277">
    <property type="entry name" value="CAD &amp; PB1 domains"/>
    <property type="match status" value="1"/>
</dbReference>
<sequence length="66" mass="7568">MKYTVKLSFENATRLASFNSQPTWPQLAAHIEKCFHIPPPCAAAKYTDTDGDEITINSDEELREYY</sequence>
<dbReference type="Proteomes" id="UP000015241">
    <property type="component" value="Unassembled WGS sequence"/>
</dbReference>
<reference evidence="2 3" key="1">
    <citation type="journal article" date="2012" name="Science">
        <title>The Paleozoic origin of enzymatic lignin decomposition reconstructed from 31 fungal genomes.</title>
        <authorList>
            <person name="Floudas D."/>
            <person name="Binder M."/>
            <person name="Riley R."/>
            <person name="Barry K."/>
            <person name="Blanchette R.A."/>
            <person name="Henrissat B."/>
            <person name="Martinez A.T."/>
            <person name="Otillar R."/>
            <person name="Spatafora J.W."/>
            <person name="Yadav J.S."/>
            <person name="Aerts A."/>
            <person name="Benoit I."/>
            <person name="Boyd A."/>
            <person name="Carlson A."/>
            <person name="Copeland A."/>
            <person name="Coutinho P.M."/>
            <person name="de Vries R.P."/>
            <person name="Ferreira P."/>
            <person name="Findley K."/>
            <person name="Foster B."/>
            <person name="Gaskell J."/>
            <person name="Glotzer D."/>
            <person name="Gorecki P."/>
            <person name="Heitman J."/>
            <person name="Hesse C."/>
            <person name="Hori C."/>
            <person name="Igarashi K."/>
            <person name="Jurgens J.A."/>
            <person name="Kallen N."/>
            <person name="Kersten P."/>
            <person name="Kohler A."/>
            <person name="Kuees U."/>
            <person name="Kumar T.K.A."/>
            <person name="Kuo A."/>
            <person name="LaButti K."/>
            <person name="Larrondo L.F."/>
            <person name="Lindquist E."/>
            <person name="Ling A."/>
            <person name="Lombard V."/>
            <person name="Lucas S."/>
            <person name="Lundell T."/>
            <person name="Martin R."/>
            <person name="McLaughlin D.J."/>
            <person name="Morgenstern I."/>
            <person name="Morin E."/>
            <person name="Murat C."/>
            <person name="Nagy L.G."/>
            <person name="Nolan M."/>
            <person name="Ohm R.A."/>
            <person name="Patyshakuliyeva A."/>
            <person name="Rokas A."/>
            <person name="Ruiz-Duenas F.J."/>
            <person name="Sabat G."/>
            <person name="Salamov A."/>
            <person name="Samejima M."/>
            <person name="Schmutz J."/>
            <person name="Slot J.C."/>
            <person name="St John F."/>
            <person name="Stenlid J."/>
            <person name="Sun H."/>
            <person name="Sun S."/>
            <person name="Syed K."/>
            <person name="Tsang A."/>
            <person name="Wiebenga A."/>
            <person name="Young D."/>
            <person name="Pisabarro A."/>
            <person name="Eastwood D.C."/>
            <person name="Martin F."/>
            <person name="Cullen D."/>
            <person name="Grigoriev I.V."/>
            <person name="Hibbett D.S."/>
        </authorList>
    </citation>
    <scope>NUCLEOTIDE SEQUENCE</scope>
    <source>
        <strain evidence="3">FP-58527</strain>
    </source>
</reference>
<keyword evidence="3" id="KW-1185">Reference proteome</keyword>
<proteinExistence type="predicted"/>
<evidence type="ECO:0000313" key="3">
    <source>
        <dbReference type="Proteomes" id="UP000015241"/>
    </source>
</evidence>
<dbReference type="Gene3D" id="3.10.20.90">
    <property type="entry name" value="Phosphatidylinositol 3-kinase Catalytic Subunit, Chain A, domain 1"/>
    <property type="match status" value="1"/>
</dbReference>
<dbReference type="InterPro" id="IPR053793">
    <property type="entry name" value="PB1-like"/>
</dbReference>
<protein>
    <recommendedName>
        <fullName evidence="1">PB1 domain-containing protein</fullName>
    </recommendedName>
</protein>
<dbReference type="AlphaFoldDB" id="S8FPB9"/>
<dbReference type="PROSITE" id="PS51745">
    <property type="entry name" value="PB1"/>
    <property type="match status" value="1"/>
</dbReference>
<feature type="domain" description="PB1" evidence="1">
    <location>
        <begin position="2"/>
        <end position="66"/>
    </location>
</feature>
<dbReference type="InterPro" id="IPR000270">
    <property type="entry name" value="PB1_dom"/>
</dbReference>
<dbReference type="InParanoid" id="S8FPB9"/>
<name>S8FPB9_FOMSC</name>
<dbReference type="STRING" id="743788.S8FPB9"/>
<gene>
    <name evidence="2" type="ORF">FOMPIDRAFT_1116622</name>
</gene>
<dbReference type="EMBL" id="KE504131">
    <property type="protein sequence ID" value="EPT03121.1"/>
    <property type="molecule type" value="Genomic_DNA"/>
</dbReference>
<evidence type="ECO:0000313" key="2">
    <source>
        <dbReference type="EMBL" id="EPT03121.1"/>
    </source>
</evidence>